<dbReference type="Pfam" id="PF04542">
    <property type="entry name" value="Sigma70_r2"/>
    <property type="match status" value="1"/>
</dbReference>
<keyword evidence="3 5" id="KW-0731">Sigma factor</keyword>
<evidence type="ECO:0000256" key="5">
    <source>
        <dbReference type="RuleBase" id="RU000716"/>
    </source>
</evidence>
<protein>
    <recommendedName>
        <fullName evidence="5">RNA polymerase sigma factor</fullName>
    </recommendedName>
</protein>
<evidence type="ECO:0000259" key="6">
    <source>
        <dbReference type="Pfam" id="PF04542"/>
    </source>
</evidence>
<dbReference type="AlphaFoldDB" id="A0A0B2B793"/>
<dbReference type="PANTHER" id="PTHR47756:SF2">
    <property type="entry name" value="BLL6612 PROTEIN"/>
    <property type="match status" value="1"/>
</dbReference>
<dbReference type="GO" id="GO:0006950">
    <property type="term" value="P:response to stress"/>
    <property type="evidence" value="ECO:0007669"/>
    <property type="project" value="UniProtKB-ARBA"/>
</dbReference>
<dbReference type="InterPro" id="IPR013249">
    <property type="entry name" value="RNA_pol_sigma70_r4_t2"/>
</dbReference>
<proteinExistence type="inferred from homology"/>
<feature type="domain" description="DUF6596" evidence="8">
    <location>
        <begin position="186"/>
        <end position="286"/>
    </location>
</feature>
<evidence type="ECO:0000256" key="4">
    <source>
        <dbReference type="ARBA" id="ARBA00023163"/>
    </source>
</evidence>
<dbReference type="PANTHER" id="PTHR47756">
    <property type="entry name" value="BLL6612 PROTEIN-RELATED"/>
    <property type="match status" value="1"/>
</dbReference>
<gene>
    <name evidence="9" type="ORF">CLV56_1791</name>
</gene>
<evidence type="ECO:0000259" key="8">
    <source>
        <dbReference type="Pfam" id="PF20239"/>
    </source>
</evidence>
<dbReference type="RefSeq" id="WP_039358453.1">
    <property type="nucleotide sequence ID" value="NZ_PGEZ01000001.1"/>
</dbReference>
<dbReference type="Proteomes" id="UP000230842">
    <property type="component" value="Unassembled WGS sequence"/>
</dbReference>
<evidence type="ECO:0000256" key="1">
    <source>
        <dbReference type="ARBA" id="ARBA00010641"/>
    </source>
</evidence>
<feature type="domain" description="RNA polymerase sigma-70 region 2" evidence="6">
    <location>
        <begin position="18"/>
        <end position="77"/>
    </location>
</feature>
<dbReference type="OrthoDB" id="9780299at2"/>
<comment type="similarity">
    <text evidence="1 5">Belongs to the sigma-70 factor family. ECF subfamily.</text>
</comment>
<dbReference type="InterPro" id="IPR000838">
    <property type="entry name" value="RNA_pol_sigma70_ECF_CS"/>
</dbReference>
<evidence type="ECO:0000313" key="9">
    <source>
        <dbReference type="EMBL" id="PJJ57556.1"/>
    </source>
</evidence>
<dbReference type="InterPro" id="IPR013325">
    <property type="entry name" value="RNA_pol_sigma_r2"/>
</dbReference>
<dbReference type="InterPro" id="IPR013324">
    <property type="entry name" value="RNA_pol_sigma_r3/r4-like"/>
</dbReference>
<dbReference type="InterPro" id="IPR007627">
    <property type="entry name" value="RNA_pol_sigma70_r2"/>
</dbReference>
<accession>A0A0B2B793</accession>
<sequence>MRDVGRTIDAVWRIESARVVAALVRVVGDVGLAEDLAQDALVVALQKWPVDGVPDNPAAWLTKVARNLAVDRIRREDNRRHKYEVMAPDLEAQRRAATPDPEGVVEDAVGDDVLRLVFVACHPVLSRDAQVALTLRMLGGLSTDEIGRAFLTPSATVGQRISRAKRTLSEARVPFEIPSAEELPERLRAVLEVIYLVFNEGYSASSGDRVVRDDLCGEAMRLGRVLAALLPREPEPSGLVALMELQASRFAARTDAGGRPVLLDDQDRSRWDRTLIGHGLAALDHAVGLRRPLGPYTLQAAIAACHARATRPEATDWQRIVALYDALAALNPSPIVELNRAVAVSRAYGVAEALPVVEALRSDSRLARYHLLPSVHADLLARAGRDREAAGAYEEAAAIAPTAHDRRALLELAAAAQQRAVS</sequence>
<dbReference type="InterPro" id="IPR036388">
    <property type="entry name" value="WH-like_DNA-bd_sf"/>
</dbReference>
<evidence type="ECO:0000256" key="3">
    <source>
        <dbReference type="ARBA" id="ARBA00023082"/>
    </source>
</evidence>
<dbReference type="Gene3D" id="1.10.1740.10">
    <property type="match status" value="1"/>
</dbReference>
<name>A0A0B2B793_9ACTN</name>
<organism evidence="9 10">
    <name type="scientific">Mumia flava</name>
    <dbReference type="NCBI Taxonomy" id="1348852"/>
    <lineage>
        <taxon>Bacteria</taxon>
        <taxon>Bacillati</taxon>
        <taxon>Actinomycetota</taxon>
        <taxon>Actinomycetes</taxon>
        <taxon>Propionibacteriales</taxon>
        <taxon>Nocardioidaceae</taxon>
        <taxon>Mumia</taxon>
    </lineage>
</organism>
<dbReference type="InterPro" id="IPR014284">
    <property type="entry name" value="RNA_pol_sigma-70_dom"/>
</dbReference>
<dbReference type="GO" id="GO:0016987">
    <property type="term" value="F:sigma factor activity"/>
    <property type="evidence" value="ECO:0007669"/>
    <property type="project" value="UniProtKB-KW"/>
</dbReference>
<feature type="domain" description="RNA polymerase sigma factor 70 region 4 type 2" evidence="7">
    <location>
        <begin position="119"/>
        <end position="168"/>
    </location>
</feature>
<keyword evidence="10" id="KW-1185">Reference proteome</keyword>
<evidence type="ECO:0000313" key="10">
    <source>
        <dbReference type="Proteomes" id="UP000230842"/>
    </source>
</evidence>
<keyword evidence="5" id="KW-0238">DNA-binding</keyword>
<dbReference type="GO" id="GO:0003677">
    <property type="term" value="F:DNA binding"/>
    <property type="evidence" value="ECO:0007669"/>
    <property type="project" value="UniProtKB-KW"/>
</dbReference>
<dbReference type="InterPro" id="IPR046531">
    <property type="entry name" value="DUF6596"/>
</dbReference>
<evidence type="ECO:0000256" key="2">
    <source>
        <dbReference type="ARBA" id="ARBA00023015"/>
    </source>
</evidence>
<keyword evidence="4 5" id="KW-0804">Transcription</keyword>
<dbReference type="Gene3D" id="1.10.10.10">
    <property type="entry name" value="Winged helix-like DNA-binding domain superfamily/Winged helix DNA-binding domain"/>
    <property type="match status" value="1"/>
</dbReference>
<dbReference type="SUPFAM" id="SSF88659">
    <property type="entry name" value="Sigma3 and sigma4 domains of RNA polymerase sigma factors"/>
    <property type="match status" value="1"/>
</dbReference>
<dbReference type="SUPFAM" id="SSF88946">
    <property type="entry name" value="Sigma2 domain of RNA polymerase sigma factors"/>
    <property type="match status" value="1"/>
</dbReference>
<keyword evidence="2 5" id="KW-0805">Transcription regulation</keyword>
<dbReference type="Pfam" id="PF08281">
    <property type="entry name" value="Sigma70_r4_2"/>
    <property type="match status" value="1"/>
</dbReference>
<dbReference type="PROSITE" id="PS01063">
    <property type="entry name" value="SIGMA70_ECF"/>
    <property type="match status" value="1"/>
</dbReference>
<comment type="caution">
    <text evidence="9">The sequence shown here is derived from an EMBL/GenBank/DDBJ whole genome shotgun (WGS) entry which is preliminary data.</text>
</comment>
<dbReference type="GO" id="GO:0006352">
    <property type="term" value="P:DNA-templated transcription initiation"/>
    <property type="evidence" value="ECO:0007669"/>
    <property type="project" value="InterPro"/>
</dbReference>
<reference evidence="9 10" key="1">
    <citation type="submission" date="2017-11" db="EMBL/GenBank/DDBJ databases">
        <title>Genomic Encyclopedia of Archaeal and Bacterial Type Strains, Phase II (KMG-II): From Individual Species to Whole Genera.</title>
        <authorList>
            <person name="Goeker M."/>
        </authorList>
    </citation>
    <scope>NUCLEOTIDE SEQUENCE [LARGE SCALE GENOMIC DNA]</scope>
    <source>
        <strain evidence="9 10">DSM 27763</strain>
    </source>
</reference>
<dbReference type="EMBL" id="PGEZ01000001">
    <property type="protein sequence ID" value="PJJ57556.1"/>
    <property type="molecule type" value="Genomic_DNA"/>
</dbReference>
<evidence type="ECO:0000259" key="7">
    <source>
        <dbReference type="Pfam" id="PF08281"/>
    </source>
</evidence>
<dbReference type="Pfam" id="PF20239">
    <property type="entry name" value="DUF6596"/>
    <property type="match status" value="1"/>
</dbReference>
<dbReference type="NCBIfam" id="TIGR02937">
    <property type="entry name" value="sigma70-ECF"/>
    <property type="match status" value="1"/>
</dbReference>